<keyword evidence="12" id="KW-0449">Lipoprotein</keyword>
<evidence type="ECO:0000256" key="10">
    <source>
        <dbReference type="ARBA" id="ARBA00023136"/>
    </source>
</evidence>
<feature type="domain" description="Fe/B12 periplasmic-binding" evidence="17">
    <location>
        <begin position="41"/>
        <end position="295"/>
    </location>
</feature>
<dbReference type="Gene3D" id="3.40.50.1980">
    <property type="entry name" value="Nitrogenase molybdenum iron protein domain"/>
    <property type="match status" value="2"/>
</dbReference>
<keyword evidence="9" id="KW-0408">Iron</keyword>
<dbReference type="FunFam" id="3.40.50.1980:FF:000022">
    <property type="entry name" value="Heme ABC transporter substrate-binding protein IsdE"/>
    <property type="match status" value="1"/>
</dbReference>
<dbReference type="EMBL" id="CABWLH010000010">
    <property type="protein sequence ID" value="VXC33569.1"/>
    <property type="molecule type" value="Genomic_DNA"/>
</dbReference>
<evidence type="ECO:0000313" key="18">
    <source>
        <dbReference type="EMBL" id="VXC33569.1"/>
    </source>
</evidence>
<name>A0A653XUN3_BACAB</name>
<keyword evidence="11" id="KW-0564">Palmitate</keyword>
<evidence type="ECO:0000256" key="15">
    <source>
        <dbReference type="SAM" id="Coils"/>
    </source>
</evidence>
<dbReference type="InterPro" id="IPR050902">
    <property type="entry name" value="ABC_Transporter_SBP"/>
</dbReference>
<feature type="signal peptide" evidence="16">
    <location>
        <begin position="1"/>
        <end position="25"/>
    </location>
</feature>
<proteinExistence type="inferred from homology"/>
<comment type="similarity">
    <text evidence="2">Belongs to the bacterial solute-binding protein 8 family.</text>
</comment>
<dbReference type="PROSITE" id="PS51257">
    <property type="entry name" value="PROKAR_LIPOPROTEIN"/>
    <property type="match status" value="1"/>
</dbReference>
<evidence type="ECO:0000256" key="1">
    <source>
        <dbReference type="ARBA" id="ARBA00001970"/>
    </source>
</evidence>
<evidence type="ECO:0000256" key="16">
    <source>
        <dbReference type="SAM" id="SignalP"/>
    </source>
</evidence>
<dbReference type="InterPro" id="IPR002491">
    <property type="entry name" value="ABC_transptr_periplasmic_BD"/>
</dbReference>
<reference evidence="18 19" key="1">
    <citation type="submission" date="2019-10" db="EMBL/GenBank/DDBJ databases">
        <authorList>
            <person name="Karimi E."/>
        </authorList>
    </citation>
    <scope>NUCLEOTIDE SEQUENCE [LARGE SCALE GENOMIC DNA]</scope>
    <source>
        <strain evidence="18">Bacillus sp. 348</strain>
    </source>
</reference>
<dbReference type="GO" id="GO:0020037">
    <property type="term" value="F:heme binding"/>
    <property type="evidence" value="ECO:0007669"/>
    <property type="project" value="InterPro"/>
</dbReference>
<dbReference type="SUPFAM" id="SSF53807">
    <property type="entry name" value="Helical backbone' metal receptor"/>
    <property type="match status" value="1"/>
</dbReference>
<keyword evidence="7" id="KW-0479">Metal-binding</keyword>
<feature type="chain" id="PRO_5024829147" description="High-affinity heme uptake system protein IsdE" evidence="16">
    <location>
        <begin position="26"/>
        <end position="295"/>
    </location>
</feature>
<keyword evidence="10" id="KW-0472">Membrane</keyword>
<dbReference type="InterPro" id="IPR019957">
    <property type="entry name" value="ABC_transptr_haem-bd_IsdE"/>
</dbReference>
<evidence type="ECO:0000256" key="3">
    <source>
        <dbReference type="ARBA" id="ARBA00015862"/>
    </source>
</evidence>
<evidence type="ECO:0000256" key="7">
    <source>
        <dbReference type="ARBA" id="ARBA00022723"/>
    </source>
</evidence>
<dbReference type="AlphaFoldDB" id="A0A653XUN3"/>
<keyword evidence="8 16" id="KW-0732">Signal</keyword>
<keyword evidence="15" id="KW-0175">Coiled coil</keyword>
<protein>
    <recommendedName>
        <fullName evidence="3">High-affinity heme uptake system protein IsdE</fullName>
    </recommendedName>
    <alternativeName>
        <fullName evidence="14">Iron-regulated surface determinant protein E</fullName>
    </alternativeName>
    <alternativeName>
        <fullName evidence="13">Staphylococcal iron-regulated protein F</fullName>
    </alternativeName>
</protein>
<keyword evidence="4" id="KW-0813">Transport</keyword>
<sequence>MKHRMLCTLITALCVCVFLAGCSQSAESSAKGKKSTASNARIVATTVAAAEIMDALEVDLVGVPTSQKSLPARYKGLPAVGNPMSPDMEIIQSLQPTDVLSVTTLQYDLETPFQQASVPATYLNLESLDKMENTITKLGEKYDRKTQAKRIVDDFEQKKKDIQERTKGKTKPSVLILLGVPGSYLVATENSYIGDLVRIAGGKNIVKGEKMEYLASNTEYLQKANPDIILRAAHGMPDEVVKMFDQEFKTNDIWKHFHAVKQDRVYDLEESLFGTTGNLKAAEALDELTRMLYPS</sequence>
<dbReference type="PROSITE" id="PS50983">
    <property type="entry name" value="FE_B12_PBP"/>
    <property type="match status" value="1"/>
</dbReference>
<evidence type="ECO:0000256" key="4">
    <source>
        <dbReference type="ARBA" id="ARBA00022448"/>
    </source>
</evidence>
<evidence type="ECO:0000256" key="13">
    <source>
        <dbReference type="ARBA" id="ARBA00031148"/>
    </source>
</evidence>
<evidence type="ECO:0000256" key="8">
    <source>
        <dbReference type="ARBA" id="ARBA00022729"/>
    </source>
</evidence>
<dbReference type="Pfam" id="PF01497">
    <property type="entry name" value="Peripla_BP_2"/>
    <property type="match status" value="1"/>
</dbReference>
<dbReference type="RefSeq" id="WP_061420671.1">
    <property type="nucleotide sequence ID" value="NZ_CP063360.1"/>
</dbReference>
<dbReference type="Proteomes" id="UP000433089">
    <property type="component" value="Unassembled WGS sequence"/>
</dbReference>
<dbReference type="PANTHER" id="PTHR30535">
    <property type="entry name" value="VITAMIN B12-BINDING PROTEIN"/>
    <property type="match status" value="1"/>
</dbReference>
<evidence type="ECO:0000256" key="6">
    <source>
        <dbReference type="ARBA" id="ARBA00022617"/>
    </source>
</evidence>
<gene>
    <name evidence="18" type="primary">isdE</name>
    <name evidence="18" type="ORF">BACI348_50909</name>
</gene>
<dbReference type="GO" id="GO:0071281">
    <property type="term" value="P:cellular response to iron ion"/>
    <property type="evidence" value="ECO:0007669"/>
    <property type="project" value="TreeGrafter"/>
</dbReference>
<evidence type="ECO:0000313" key="19">
    <source>
        <dbReference type="Proteomes" id="UP000433089"/>
    </source>
</evidence>
<evidence type="ECO:0000259" key="17">
    <source>
        <dbReference type="PROSITE" id="PS50983"/>
    </source>
</evidence>
<organism evidence="18 19">
    <name type="scientific">Bacillus altitudinis</name>
    <dbReference type="NCBI Taxonomy" id="293387"/>
    <lineage>
        <taxon>Bacteria</taxon>
        <taxon>Bacillati</taxon>
        <taxon>Bacillota</taxon>
        <taxon>Bacilli</taxon>
        <taxon>Bacillales</taxon>
        <taxon>Bacillaceae</taxon>
        <taxon>Bacillus</taxon>
    </lineage>
</organism>
<dbReference type="PANTHER" id="PTHR30535:SF36">
    <property type="entry name" value="HIGH-AFFINITY HEME UPTAKE SYSTEM PROTEIN ISDE"/>
    <property type="match status" value="1"/>
</dbReference>
<dbReference type="GO" id="GO:0046872">
    <property type="term" value="F:metal ion binding"/>
    <property type="evidence" value="ECO:0007669"/>
    <property type="project" value="UniProtKB-KW"/>
</dbReference>
<keyword evidence="5" id="KW-1003">Cell membrane</keyword>
<evidence type="ECO:0000256" key="5">
    <source>
        <dbReference type="ARBA" id="ARBA00022475"/>
    </source>
</evidence>
<dbReference type="GO" id="GO:0016020">
    <property type="term" value="C:membrane"/>
    <property type="evidence" value="ECO:0007669"/>
    <property type="project" value="InterPro"/>
</dbReference>
<evidence type="ECO:0000256" key="11">
    <source>
        <dbReference type="ARBA" id="ARBA00023139"/>
    </source>
</evidence>
<evidence type="ECO:0000256" key="9">
    <source>
        <dbReference type="ARBA" id="ARBA00023004"/>
    </source>
</evidence>
<dbReference type="GO" id="GO:0015886">
    <property type="term" value="P:heme transport"/>
    <property type="evidence" value="ECO:0007669"/>
    <property type="project" value="InterPro"/>
</dbReference>
<keyword evidence="6" id="KW-0349">Heme</keyword>
<dbReference type="NCBIfam" id="TIGR03659">
    <property type="entry name" value="IsdE"/>
    <property type="match status" value="1"/>
</dbReference>
<evidence type="ECO:0000256" key="12">
    <source>
        <dbReference type="ARBA" id="ARBA00023288"/>
    </source>
</evidence>
<comment type="cofactor">
    <cofactor evidence="1">
        <name>heme b</name>
        <dbReference type="ChEBI" id="CHEBI:60344"/>
    </cofactor>
</comment>
<evidence type="ECO:0000256" key="2">
    <source>
        <dbReference type="ARBA" id="ARBA00008814"/>
    </source>
</evidence>
<feature type="coiled-coil region" evidence="15">
    <location>
        <begin position="128"/>
        <end position="165"/>
    </location>
</feature>
<accession>A0A653XUN3</accession>
<evidence type="ECO:0000256" key="14">
    <source>
        <dbReference type="ARBA" id="ARBA00031463"/>
    </source>
</evidence>